<comment type="catalytic activity">
    <reaction evidence="10 11">
        <text>(R)-pantoate + NADP(+) = 2-dehydropantoate + NADPH + H(+)</text>
        <dbReference type="Rhea" id="RHEA:16233"/>
        <dbReference type="ChEBI" id="CHEBI:11561"/>
        <dbReference type="ChEBI" id="CHEBI:15378"/>
        <dbReference type="ChEBI" id="CHEBI:15980"/>
        <dbReference type="ChEBI" id="CHEBI:57783"/>
        <dbReference type="ChEBI" id="CHEBI:58349"/>
        <dbReference type="EC" id="1.1.1.169"/>
    </reaction>
</comment>
<dbReference type="InterPro" id="IPR013752">
    <property type="entry name" value="KPA_reductase"/>
</dbReference>
<dbReference type="InterPro" id="IPR050838">
    <property type="entry name" value="Ketopantoate_reductase"/>
</dbReference>
<dbReference type="InterPro" id="IPR036291">
    <property type="entry name" value="NAD(P)-bd_dom_sf"/>
</dbReference>
<dbReference type="InterPro" id="IPR008927">
    <property type="entry name" value="6-PGluconate_DH-like_C_sf"/>
</dbReference>
<evidence type="ECO:0000256" key="10">
    <source>
        <dbReference type="ARBA" id="ARBA00048793"/>
    </source>
</evidence>
<keyword evidence="7 11" id="KW-0521">NADP</keyword>
<evidence type="ECO:0000259" key="13">
    <source>
        <dbReference type="Pfam" id="PF08546"/>
    </source>
</evidence>
<feature type="domain" description="Ketopantoate reductase C-terminal" evidence="13">
    <location>
        <begin position="173"/>
        <end position="312"/>
    </location>
</feature>
<dbReference type="RefSeq" id="WP_133802200.1">
    <property type="nucleotide sequence ID" value="NZ_SNWQ01000011.1"/>
</dbReference>
<dbReference type="Gene3D" id="3.40.50.720">
    <property type="entry name" value="NAD(P)-binding Rossmann-like Domain"/>
    <property type="match status" value="1"/>
</dbReference>
<name>A0A4R6KED0_9ACTN</name>
<evidence type="ECO:0000256" key="1">
    <source>
        <dbReference type="ARBA" id="ARBA00002919"/>
    </source>
</evidence>
<accession>A0A4R6KED0</accession>
<dbReference type="GO" id="GO:0008677">
    <property type="term" value="F:2-dehydropantoate 2-reductase activity"/>
    <property type="evidence" value="ECO:0007669"/>
    <property type="project" value="UniProtKB-EC"/>
</dbReference>
<proteinExistence type="inferred from homology"/>
<dbReference type="UniPathway" id="UPA00028">
    <property type="reaction ID" value="UER00004"/>
</dbReference>
<dbReference type="Pfam" id="PF02558">
    <property type="entry name" value="ApbA"/>
    <property type="match status" value="1"/>
</dbReference>
<evidence type="ECO:0000256" key="2">
    <source>
        <dbReference type="ARBA" id="ARBA00004994"/>
    </source>
</evidence>
<dbReference type="Proteomes" id="UP000295388">
    <property type="component" value="Unassembled WGS sequence"/>
</dbReference>
<dbReference type="PANTHER" id="PTHR43765">
    <property type="entry name" value="2-DEHYDROPANTOATE 2-REDUCTASE-RELATED"/>
    <property type="match status" value="1"/>
</dbReference>
<dbReference type="GO" id="GO:0005737">
    <property type="term" value="C:cytoplasm"/>
    <property type="evidence" value="ECO:0007669"/>
    <property type="project" value="TreeGrafter"/>
</dbReference>
<dbReference type="NCBIfam" id="TIGR00745">
    <property type="entry name" value="apbA_panE"/>
    <property type="match status" value="1"/>
</dbReference>
<sequence length="331" mass="35770">MTIAVYGAGGIGCYVGGRLVATGTDVVFVGRQRIRDEVAAHGLHLTDYLGADLRAEKVRFEITPDAAAEADLVLVTVKSAATEAAAAELAGVLRPGALVVSFQNGIRNGELLRDRLTQQTVVTGMVPFNVLNRGDGSFHQGTEGGLDIQGHPDLQPFTEAFRRAGLPLTQHADILSVQWAKLLLNLNNPVNALSDLPLRDQLSQRDFRRCLAAAQSEALDLLTAKGITPAKLMALPPSRLPAMLRLPDFLFRRLASKMLAIDPLARTSMWEDLQAGRRTEVDYLNGEVVRLAESLGRTAPVNAKLIELIRAAEAGPRKAWTGADLFAQLTR</sequence>
<evidence type="ECO:0000256" key="9">
    <source>
        <dbReference type="ARBA" id="ARBA00032024"/>
    </source>
</evidence>
<comment type="caution">
    <text evidence="14">The sequence shown here is derived from an EMBL/GenBank/DDBJ whole genome shotgun (WGS) entry which is preliminary data.</text>
</comment>
<dbReference type="SUPFAM" id="SSF51735">
    <property type="entry name" value="NAD(P)-binding Rossmann-fold domains"/>
    <property type="match status" value="1"/>
</dbReference>
<evidence type="ECO:0000256" key="3">
    <source>
        <dbReference type="ARBA" id="ARBA00007870"/>
    </source>
</evidence>
<evidence type="ECO:0000256" key="7">
    <source>
        <dbReference type="ARBA" id="ARBA00022857"/>
    </source>
</evidence>
<evidence type="ECO:0000256" key="4">
    <source>
        <dbReference type="ARBA" id="ARBA00013014"/>
    </source>
</evidence>
<dbReference type="InterPro" id="IPR013332">
    <property type="entry name" value="KPR_N"/>
</dbReference>
<dbReference type="Pfam" id="PF08546">
    <property type="entry name" value="ApbA_C"/>
    <property type="match status" value="1"/>
</dbReference>
<dbReference type="GO" id="GO:0050661">
    <property type="term" value="F:NADP binding"/>
    <property type="evidence" value="ECO:0007669"/>
    <property type="project" value="TreeGrafter"/>
</dbReference>
<evidence type="ECO:0000313" key="15">
    <source>
        <dbReference type="Proteomes" id="UP000295388"/>
    </source>
</evidence>
<dbReference type="EC" id="1.1.1.169" evidence="4 11"/>
<dbReference type="Gene3D" id="1.10.1040.10">
    <property type="entry name" value="N-(1-d-carboxylethyl)-l-norvaline Dehydrogenase, domain 2"/>
    <property type="match status" value="1"/>
</dbReference>
<dbReference type="GO" id="GO:0015940">
    <property type="term" value="P:pantothenate biosynthetic process"/>
    <property type="evidence" value="ECO:0007669"/>
    <property type="project" value="UniProtKB-UniPathway"/>
</dbReference>
<evidence type="ECO:0000259" key="12">
    <source>
        <dbReference type="Pfam" id="PF02558"/>
    </source>
</evidence>
<reference evidence="14 15" key="1">
    <citation type="submission" date="2019-03" db="EMBL/GenBank/DDBJ databases">
        <title>Genomic Encyclopedia of Type Strains, Phase III (KMG-III): the genomes of soil and plant-associated and newly described type strains.</title>
        <authorList>
            <person name="Whitman W."/>
        </authorList>
    </citation>
    <scope>NUCLEOTIDE SEQUENCE [LARGE SCALE GENOMIC DNA]</scope>
    <source>
        <strain evidence="14 15">VKM Ac-2527</strain>
    </source>
</reference>
<organism evidence="14 15">
    <name type="scientific">Kribbella caucasensis</name>
    <dbReference type="NCBI Taxonomy" id="2512215"/>
    <lineage>
        <taxon>Bacteria</taxon>
        <taxon>Bacillati</taxon>
        <taxon>Actinomycetota</taxon>
        <taxon>Actinomycetes</taxon>
        <taxon>Propionibacteriales</taxon>
        <taxon>Kribbellaceae</taxon>
        <taxon>Kribbella</taxon>
    </lineage>
</organism>
<comment type="similarity">
    <text evidence="3 11">Belongs to the ketopantoate reductase family.</text>
</comment>
<keyword evidence="8 11" id="KW-0560">Oxidoreductase</keyword>
<evidence type="ECO:0000256" key="8">
    <source>
        <dbReference type="ARBA" id="ARBA00023002"/>
    </source>
</evidence>
<dbReference type="InterPro" id="IPR003710">
    <property type="entry name" value="ApbA"/>
</dbReference>
<comment type="pathway">
    <text evidence="2 11">Cofactor biosynthesis; (R)-pantothenate biosynthesis; (R)-pantoate from 3-methyl-2-oxobutanoate: step 2/2.</text>
</comment>
<dbReference type="EMBL" id="SNWQ01000011">
    <property type="protein sequence ID" value="TDO46324.1"/>
    <property type="molecule type" value="Genomic_DNA"/>
</dbReference>
<gene>
    <name evidence="14" type="ORF">EV643_111177</name>
</gene>
<dbReference type="AlphaFoldDB" id="A0A4R6KED0"/>
<keyword evidence="15" id="KW-1185">Reference proteome</keyword>
<dbReference type="NCBIfam" id="NF006083">
    <property type="entry name" value="PRK08229.1"/>
    <property type="match status" value="1"/>
</dbReference>
<evidence type="ECO:0000256" key="5">
    <source>
        <dbReference type="ARBA" id="ARBA00019465"/>
    </source>
</evidence>
<dbReference type="OrthoDB" id="9796561at2"/>
<dbReference type="InterPro" id="IPR013328">
    <property type="entry name" value="6PGD_dom2"/>
</dbReference>
<feature type="domain" description="Ketopantoate reductase N-terminal" evidence="12">
    <location>
        <begin position="3"/>
        <end position="149"/>
    </location>
</feature>
<evidence type="ECO:0000313" key="14">
    <source>
        <dbReference type="EMBL" id="TDO46324.1"/>
    </source>
</evidence>
<dbReference type="PANTHER" id="PTHR43765:SF2">
    <property type="entry name" value="2-DEHYDROPANTOATE 2-REDUCTASE"/>
    <property type="match status" value="1"/>
</dbReference>
<dbReference type="SUPFAM" id="SSF48179">
    <property type="entry name" value="6-phosphogluconate dehydrogenase C-terminal domain-like"/>
    <property type="match status" value="1"/>
</dbReference>
<evidence type="ECO:0000256" key="11">
    <source>
        <dbReference type="RuleBase" id="RU362068"/>
    </source>
</evidence>
<evidence type="ECO:0000256" key="6">
    <source>
        <dbReference type="ARBA" id="ARBA00022655"/>
    </source>
</evidence>
<comment type="function">
    <text evidence="1 11">Catalyzes the NADPH-dependent reduction of ketopantoate into pantoic acid.</text>
</comment>
<protein>
    <recommendedName>
        <fullName evidence="5 11">2-dehydropantoate 2-reductase</fullName>
        <ecNumber evidence="4 11">1.1.1.169</ecNumber>
    </recommendedName>
    <alternativeName>
        <fullName evidence="9 11">Ketopantoate reductase</fullName>
    </alternativeName>
</protein>
<keyword evidence="6 11" id="KW-0566">Pantothenate biosynthesis</keyword>